<gene>
    <name evidence="9" type="ORF">GCM10011376_33670</name>
</gene>
<comment type="similarity">
    <text evidence="1 4">Belongs to the glycosyl hydrolase 26 family.</text>
</comment>
<dbReference type="RefSeq" id="WP_191280653.1">
    <property type="nucleotide sequence ID" value="NZ_BNAD01000013.1"/>
</dbReference>
<dbReference type="InterPro" id="IPR017853">
    <property type="entry name" value="GH"/>
</dbReference>
<dbReference type="EMBL" id="BNAD01000013">
    <property type="protein sequence ID" value="GHE18757.1"/>
    <property type="molecule type" value="Genomic_DNA"/>
</dbReference>
<proteinExistence type="inferred from homology"/>
<evidence type="ECO:0000256" key="7">
    <source>
        <dbReference type="SAM" id="SignalP"/>
    </source>
</evidence>
<keyword evidence="6" id="KW-1133">Transmembrane helix</keyword>
<dbReference type="PANTHER" id="PTHR40079">
    <property type="entry name" value="MANNAN ENDO-1,4-BETA-MANNOSIDASE E-RELATED"/>
    <property type="match status" value="1"/>
</dbReference>
<accession>A0ABQ3HQ43</accession>
<feature type="active site" description="Nucleophile" evidence="4">
    <location>
        <position position="300"/>
    </location>
</feature>
<keyword evidence="6" id="KW-0472">Membrane</keyword>
<evidence type="ECO:0000256" key="3">
    <source>
        <dbReference type="ARBA" id="ARBA00023295"/>
    </source>
</evidence>
<keyword evidence="3 4" id="KW-0326">Glycosidase</keyword>
<evidence type="ECO:0000256" key="5">
    <source>
        <dbReference type="SAM" id="MobiDB-lite"/>
    </source>
</evidence>
<organism evidence="9 10">
    <name type="scientific">Nocardioides flavus</name>
    <name type="common">ex Wang et al. 2016</name>
    <dbReference type="NCBI Taxonomy" id="2058780"/>
    <lineage>
        <taxon>Bacteria</taxon>
        <taxon>Bacillati</taxon>
        <taxon>Actinomycetota</taxon>
        <taxon>Actinomycetes</taxon>
        <taxon>Propionibacteriales</taxon>
        <taxon>Nocardioidaceae</taxon>
        <taxon>Nocardioides</taxon>
    </lineage>
</organism>
<feature type="domain" description="GH26" evidence="8">
    <location>
        <begin position="9"/>
        <end position="373"/>
    </location>
</feature>
<dbReference type="SUPFAM" id="SSF51445">
    <property type="entry name" value="(Trans)glycosidases"/>
    <property type="match status" value="1"/>
</dbReference>
<name>A0ABQ3HQ43_9ACTN</name>
<evidence type="ECO:0000256" key="4">
    <source>
        <dbReference type="PROSITE-ProRule" id="PRU01100"/>
    </source>
</evidence>
<evidence type="ECO:0000313" key="9">
    <source>
        <dbReference type="EMBL" id="GHE18757.1"/>
    </source>
</evidence>
<comment type="caution">
    <text evidence="9">The sequence shown here is derived from an EMBL/GenBank/DDBJ whole genome shotgun (WGS) entry which is preliminary data.</text>
</comment>
<keyword evidence="2 4" id="KW-0378">Hydrolase</keyword>
<evidence type="ECO:0000259" key="8">
    <source>
        <dbReference type="PROSITE" id="PS51764"/>
    </source>
</evidence>
<feature type="region of interest" description="Disordered" evidence="5">
    <location>
        <begin position="388"/>
        <end position="412"/>
    </location>
</feature>
<dbReference type="Proteomes" id="UP000597341">
    <property type="component" value="Unassembled WGS sequence"/>
</dbReference>
<protein>
    <recommendedName>
        <fullName evidence="8">GH26 domain-containing protein</fullName>
    </recommendedName>
</protein>
<feature type="transmembrane region" description="Helical" evidence="6">
    <location>
        <begin position="414"/>
        <end position="432"/>
    </location>
</feature>
<dbReference type="PROSITE" id="PS51764">
    <property type="entry name" value="GH26"/>
    <property type="match status" value="1"/>
</dbReference>
<keyword evidence="7" id="KW-0732">Signal</keyword>
<feature type="signal peptide" evidence="7">
    <location>
        <begin position="1"/>
        <end position="26"/>
    </location>
</feature>
<sequence>MPSGRRLIGAALTLALSLAAATPALSGTGATATAHHGGDAAPAPAPGQPWFGPGLDWERDLPADYADRLGETPSLYAQRVRYPLGEDDRRYLAQFAEAAATQGAVPLLTLEPQVALTELGRQDAGVLADDLADLHERLDSHFLVRFAPEMNGSWTIWGQQPDRYVAAFRTVADAVHDAAGDHAEMVWSPAYGAGYPFGRSYGAVDAAGRRIARVLDTDGDGSVDDGDDPYAPYFPGEAYVDWVGLSLYHYGDRQDFGNNAAPAPGELEARLDDRFGYGVRRQRRSFHDRWASRARPMLVETSALYNTANDRGRPERALKQAWWRQVLASTTSRPAIGAISWLELTRPEAEIDDEVADWRATHTPAMARALRRDLASSDVRLGPVTEVVRPSHEAAKDAPAGDSSPDDGGPTEALPAWVPVGLAVLALGWLALRLARRRTQR</sequence>
<feature type="compositionally biased region" description="Low complexity" evidence="5">
    <location>
        <begin position="28"/>
        <end position="42"/>
    </location>
</feature>
<feature type="chain" id="PRO_5046463469" description="GH26 domain-containing protein" evidence="7">
    <location>
        <begin position="27"/>
        <end position="441"/>
    </location>
</feature>
<evidence type="ECO:0000313" key="10">
    <source>
        <dbReference type="Proteomes" id="UP000597341"/>
    </source>
</evidence>
<keyword evidence="10" id="KW-1185">Reference proteome</keyword>
<evidence type="ECO:0000256" key="2">
    <source>
        <dbReference type="ARBA" id="ARBA00022801"/>
    </source>
</evidence>
<dbReference type="InterPro" id="IPR000805">
    <property type="entry name" value="Glyco_hydro_26"/>
</dbReference>
<dbReference type="InterPro" id="IPR022790">
    <property type="entry name" value="GH26_dom"/>
</dbReference>
<evidence type="ECO:0000256" key="6">
    <source>
        <dbReference type="SAM" id="Phobius"/>
    </source>
</evidence>
<keyword evidence="6" id="KW-0812">Transmembrane</keyword>
<feature type="active site" description="Proton donor" evidence="4">
    <location>
        <position position="149"/>
    </location>
</feature>
<reference evidence="10" key="1">
    <citation type="journal article" date="2019" name="Int. J. Syst. Evol. Microbiol.">
        <title>The Global Catalogue of Microorganisms (GCM) 10K type strain sequencing project: providing services to taxonomists for standard genome sequencing and annotation.</title>
        <authorList>
            <consortium name="The Broad Institute Genomics Platform"/>
            <consortium name="The Broad Institute Genome Sequencing Center for Infectious Disease"/>
            <person name="Wu L."/>
            <person name="Ma J."/>
        </authorList>
    </citation>
    <scope>NUCLEOTIDE SEQUENCE [LARGE SCALE GENOMIC DNA]</scope>
    <source>
        <strain evidence="10">CGMCC 1.12791</strain>
    </source>
</reference>
<evidence type="ECO:0000256" key="1">
    <source>
        <dbReference type="ARBA" id="ARBA00007754"/>
    </source>
</evidence>
<dbReference type="PANTHER" id="PTHR40079:SF4">
    <property type="entry name" value="GH26 DOMAIN-CONTAINING PROTEIN-RELATED"/>
    <property type="match status" value="1"/>
</dbReference>
<feature type="region of interest" description="Disordered" evidence="5">
    <location>
        <begin position="28"/>
        <end position="53"/>
    </location>
</feature>
<dbReference type="Gene3D" id="3.20.20.80">
    <property type="entry name" value="Glycosidases"/>
    <property type="match status" value="1"/>
</dbReference>